<comment type="caution">
    <text evidence="2">The sequence shown here is derived from an EMBL/GenBank/DDBJ whole genome shotgun (WGS) entry which is preliminary data.</text>
</comment>
<evidence type="ECO:0000256" key="1">
    <source>
        <dbReference type="SAM" id="MobiDB-lite"/>
    </source>
</evidence>
<feature type="compositionally biased region" description="Basic and acidic residues" evidence="1">
    <location>
        <begin position="361"/>
        <end position="370"/>
    </location>
</feature>
<evidence type="ECO:0000313" key="3">
    <source>
        <dbReference type="Proteomes" id="UP001454036"/>
    </source>
</evidence>
<keyword evidence="3" id="KW-1185">Reference proteome</keyword>
<gene>
    <name evidence="2" type="ORF">LIER_01659</name>
</gene>
<feature type="region of interest" description="Disordered" evidence="1">
    <location>
        <begin position="138"/>
        <end position="175"/>
    </location>
</feature>
<reference evidence="2 3" key="1">
    <citation type="submission" date="2024-01" db="EMBL/GenBank/DDBJ databases">
        <title>The complete chloroplast genome sequence of Lithospermum erythrorhizon: insights into the phylogenetic relationship among Boraginaceae species and the maternal lineages of purple gromwells.</title>
        <authorList>
            <person name="Okada T."/>
            <person name="Watanabe K."/>
        </authorList>
    </citation>
    <scope>NUCLEOTIDE SEQUENCE [LARGE SCALE GENOMIC DNA]</scope>
</reference>
<organism evidence="2 3">
    <name type="scientific">Lithospermum erythrorhizon</name>
    <name type="common">Purple gromwell</name>
    <name type="synonym">Lithospermum officinale var. erythrorhizon</name>
    <dbReference type="NCBI Taxonomy" id="34254"/>
    <lineage>
        <taxon>Eukaryota</taxon>
        <taxon>Viridiplantae</taxon>
        <taxon>Streptophyta</taxon>
        <taxon>Embryophyta</taxon>
        <taxon>Tracheophyta</taxon>
        <taxon>Spermatophyta</taxon>
        <taxon>Magnoliopsida</taxon>
        <taxon>eudicotyledons</taxon>
        <taxon>Gunneridae</taxon>
        <taxon>Pentapetalae</taxon>
        <taxon>asterids</taxon>
        <taxon>lamiids</taxon>
        <taxon>Boraginales</taxon>
        <taxon>Boraginaceae</taxon>
        <taxon>Boraginoideae</taxon>
        <taxon>Lithospermeae</taxon>
        <taxon>Lithospermum</taxon>
    </lineage>
</organism>
<dbReference type="AlphaFoldDB" id="A0AAV3NLN6"/>
<proteinExistence type="predicted"/>
<feature type="region of interest" description="Disordered" evidence="1">
    <location>
        <begin position="295"/>
        <end position="316"/>
    </location>
</feature>
<feature type="compositionally biased region" description="Basic residues" evidence="1">
    <location>
        <begin position="301"/>
        <end position="312"/>
    </location>
</feature>
<name>A0AAV3NLN6_LITER</name>
<dbReference type="EMBL" id="BAABME010000166">
    <property type="protein sequence ID" value="GAA0140279.1"/>
    <property type="molecule type" value="Genomic_DNA"/>
</dbReference>
<protein>
    <submittedName>
        <fullName evidence="2">Uncharacterized protein</fullName>
    </submittedName>
</protein>
<sequence length="381" mass="41831">MEIDPLVVNVKAQKWKEQKLKAKGSETPVSTSTRRVEGLVFDVIAIRSIPPVNAPQEGIQEEVQQKIHSFYLPWVDYTKIRELDNSRPSRVNVEDEDVGGEKSHDEINIEEDIIGEEVAPIVEEIVIDSSVVEMSKAADVSDPSVKDATSKTAEPSVVSNKSAEVGEDVPKGDGVDVSQVDEVVTEGVKTISVEHLSDKVESSVKDTMHGLNGDSTSRGDVLKPTIDDFVKDTMVEGMDAAIQDAVDTESVIAKAADRGDVLSVTDTNAETAGKEERPTIGQGVVTMEADIQEVIPENAGQKKKSKKRKHKKSVDIGEIFEPKKKLSKEERKAKIARKVERRAKRAAEEVVDADDEVHEEAEDHVQEHEVPYGVQLNVNDK</sequence>
<dbReference type="Proteomes" id="UP001454036">
    <property type="component" value="Unassembled WGS sequence"/>
</dbReference>
<evidence type="ECO:0000313" key="2">
    <source>
        <dbReference type="EMBL" id="GAA0140279.1"/>
    </source>
</evidence>
<accession>A0AAV3NLN6</accession>
<feature type="compositionally biased region" description="Acidic residues" evidence="1">
    <location>
        <begin position="349"/>
        <end position="360"/>
    </location>
</feature>
<feature type="compositionally biased region" description="Polar residues" evidence="1">
    <location>
        <begin position="150"/>
        <end position="162"/>
    </location>
</feature>
<feature type="region of interest" description="Disordered" evidence="1">
    <location>
        <begin position="341"/>
        <end position="381"/>
    </location>
</feature>